<keyword evidence="5 6" id="KW-0472">Membrane</keyword>
<evidence type="ECO:0000256" key="1">
    <source>
        <dbReference type="ARBA" id="ARBA00004651"/>
    </source>
</evidence>
<dbReference type="InterPro" id="IPR051791">
    <property type="entry name" value="Pra-immunoreactive"/>
</dbReference>
<dbReference type="PANTHER" id="PTHR36115:SF4">
    <property type="entry name" value="MEMBRANE PROTEIN"/>
    <property type="match status" value="1"/>
</dbReference>
<comment type="subcellular location">
    <subcellularLocation>
        <location evidence="1">Cell membrane</location>
        <topology evidence="1">Multi-pass membrane protein</topology>
    </subcellularLocation>
</comment>
<protein>
    <submittedName>
        <fullName evidence="8">RDD family protein</fullName>
    </submittedName>
</protein>
<evidence type="ECO:0000256" key="2">
    <source>
        <dbReference type="ARBA" id="ARBA00022475"/>
    </source>
</evidence>
<feature type="transmembrane region" description="Helical" evidence="6">
    <location>
        <begin position="67"/>
        <end position="84"/>
    </location>
</feature>
<comment type="caution">
    <text evidence="8">The sequence shown here is derived from an EMBL/GenBank/DDBJ whole genome shotgun (WGS) entry which is preliminary data.</text>
</comment>
<name>A0A2V4BUH8_9FLAO</name>
<sequence>MNNCTYTLDDKLLASNGKRLLNYILDVIFIFLLIIILAFFFAIFASLFDWSELLFWMTNMSDLEGEVVFVMIMIVYYMVTEGIFGRSLAKVITRTIVVDENGVKPGFAAVLKRSLSRLIPFEVFSFLGSAGRGWHDSLSDTYVVDKKALAEEKKMFDEFKLIGVEETNE</sequence>
<keyword evidence="4 6" id="KW-1133">Transmembrane helix</keyword>
<dbReference type="InterPro" id="IPR010432">
    <property type="entry name" value="RDD"/>
</dbReference>
<keyword evidence="9" id="KW-1185">Reference proteome</keyword>
<dbReference type="OrthoDB" id="762068at2"/>
<keyword evidence="2" id="KW-1003">Cell membrane</keyword>
<feature type="domain" description="RDD" evidence="7">
    <location>
        <begin position="14"/>
        <end position="128"/>
    </location>
</feature>
<evidence type="ECO:0000259" key="7">
    <source>
        <dbReference type="Pfam" id="PF06271"/>
    </source>
</evidence>
<feature type="transmembrane region" description="Helical" evidence="6">
    <location>
        <begin position="20"/>
        <end position="47"/>
    </location>
</feature>
<dbReference type="GO" id="GO:0005886">
    <property type="term" value="C:plasma membrane"/>
    <property type="evidence" value="ECO:0007669"/>
    <property type="project" value="UniProtKB-SubCell"/>
</dbReference>
<organism evidence="8 9">
    <name type="scientific">Flavobacterium cheongpyeongense</name>
    <dbReference type="NCBI Taxonomy" id="2212651"/>
    <lineage>
        <taxon>Bacteria</taxon>
        <taxon>Pseudomonadati</taxon>
        <taxon>Bacteroidota</taxon>
        <taxon>Flavobacteriia</taxon>
        <taxon>Flavobacteriales</taxon>
        <taxon>Flavobacteriaceae</taxon>
        <taxon>Flavobacterium</taxon>
    </lineage>
</organism>
<evidence type="ECO:0000256" key="4">
    <source>
        <dbReference type="ARBA" id="ARBA00022989"/>
    </source>
</evidence>
<dbReference type="RefSeq" id="WP_110305760.1">
    <property type="nucleotide sequence ID" value="NZ_QJHK01000004.1"/>
</dbReference>
<reference evidence="8 9" key="1">
    <citation type="submission" date="2018-05" db="EMBL/GenBank/DDBJ databases">
        <title>Flavobacterium sp. strain IMCC34759, incomplete genome.</title>
        <authorList>
            <person name="Joung Y."/>
            <person name="Cho J."/>
        </authorList>
    </citation>
    <scope>NUCLEOTIDE SEQUENCE [LARGE SCALE GENOMIC DNA]</scope>
    <source>
        <strain evidence="8 9">IMCC34759</strain>
    </source>
</reference>
<keyword evidence="3 6" id="KW-0812">Transmembrane</keyword>
<evidence type="ECO:0000313" key="9">
    <source>
        <dbReference type="Proteomes" id="UP000247903"/>
    </source>
</evidence>
<evidence type="ECO:0000256" key="3">
    <source>
        <dbReference type="ARBA" id="ARBA00022692"/>
    </source>
</evidence>
<evidence type="ECO:0000313" key="8">
    <source>
        <dbReference type="EMBL" id="PXY41513.1"/>
    </source>
</evidence>
<evidence type="ECO:0000256" key="5">
    <source>
        <dbReference type="ARBA" id="ARBA00023136"/>
    </source>
</evidence>
<dbReference type="AlphaFoldDB" id="A0A2V4BUH8"/>
<gene>
    <name evidence="8" type="ORF">DMB65_06045</name>
</gene>
<dbReference type="EMBL" id="QJHK01000004">
    <property type="protein sequence ID" value="PXY41513.1"/>
    <property type="molecule type" value="Genomic_DNA"/>
</dbReference>
<evidence type="ECO:0000256" key="6">
    <source>
        <dbReference type="SAM" id="Phobius"/>
    </source>
</evidence>
<accession>A0A2V4BUH8</accession>
<proteinExistence type="predicted"/>
<dbReference type="PANTHER" id="PTHR36115">
    <property type="entry name" value="PROLINE-RICH ANTIGEN HOMOLOG-RELATED"/>
    <property type="match status" value="1"/>
</dbReference>
<dbReference type="Pfam" id="PF06271">
    <property type="entry name" value="RDD"/>
    <property type="match status" value="1"/>
</dbReference>
<dbReference type="Proteomes" id="UP000247903">
    <property type="component" value="Unassembled WGS sequence"/>
</dbReference>